<comment type="similarity">
    <text evidence="2">Belongs to the CBF/MAK21 family.</text>
</comment>
<dbReference type="InterPro" id="IPR016024">
    <property type="entry name" value="ARM-type_fold"/>
</dbReference>
<dbReference type="SUPFAM" id="SSF48371">
    <property type="entry name" value="ARM repeat"/>
    <property type="match status" value="1"/>
</dbReference>
<evidence type="ECO:0000259" key="8">
    <source>
        <dbReference type="Pfam" id="PF07540"/>
    </source>
</evidence>
<feature type="compositionally biased region" description="Basic and acidic residues" evidence="6">
    <location>
        <begin position="189"/>
        <end position="200"/>
    </location>
</feature>
<dbReference type="VEuPathDB" id="AmoebaDB:NF0044820"/>
<keyword evidence="3 5" id="KW-0175">Coiled coil</keyword>
<feature type="region of interest" description="Disordered" evidence="6">
    <location>
        <begin position="66"/>
        <end position="217"/>
    </location>
</feature>
<feature type="compositionally biased region" description="Basic residues" evidence="6">
    <location>
        <begin position="179"/>
        <end position="188"/>
    </location>
</feature>
<feature type="region of interest" description="Disordered" evidence="6">
    <location>
        <begin position="1"/>
        <end position="53"/>
    </location>
</feature>
<organism evidence="9 10">
    <name type="scientific">Naegleria fowleri</name>
    <name type="common">Brain eating amoeba</name>
    <dbReference type="NCBI Taxonomy" id="5763"/>
    <lineage>
        <taxon>Eukaryota</taxon>
        <taxon>Discoba</taxon>
        <taxon>Heterolobosea</taxon>
        <taxon>Tetramitia</taxon>
        <taxon>Eutetramitia</taxon>
        <taxon>Vahlkampfiidae</taxon>
        <taxon>Naegleria</taxon>
    </lineage>
</organism>
<feature type="region of interest" description="Disordered" evidence="6">
    <location>
        <begin position="223"/>
        <end position="242"/>
    </location>
</feature>
<dbReference type="PANTHER" id="PTHR14428:SF5">
    <property type="entry name" value="NUCLEOLAR COMPLEX PROTEIN 3 HOMOLOG"/>
    <property type="match status" value="1"/>
</dbReference>
<evidence type="ECO:0000256" key="3">
    <source>
        <dbReference type="ARBA" id="ARBA00023054"/>
    </source>
</evidence>
<dbReference type="Pfam" id="PF03914">
    <property type="entry name" value="CBF"/>
    <property type="match status" value="1"/>
</dbReference>
<dbReference type="InterPro" id="IPR016903">
    <property type="entry name" value="Nucleolar_cplx-assoc_3"/>
</dbReference>
<evidence type="ECO:0008006" key="11">
    <source>
        <dbReference type="Google" id="ProtNLM"/>
    </source>
</evidence>
<dbReference type="InterPro" id="IPR005612">
    <property type="entry name" value="CCAAT-binding_factor"/>
</dbReference>
<dbReference type="OMA" id="HYCPQVR"/>
<comment type="caution">
    <text evidence="9">The sequence shown here is derived from an EMBL/GenBank/DDBJ whole genome shotgun (WGS) entry which is preliminary data.</text>
</comment>
<dbReference type="GO" id="GO:0006270">
    <property type="term" value="P:DNA replication initiation"/>
    <property type="evidence" value="ECO:0007669"/>
    <property type="project" value="TreeGrafter"/>
</dbReference>
<evidence type="ECO:0000256" key="6">
    <source>
        <dbReference type="SAM" id="MobiDB-lite"/>
    </source>
</evidence>
<dbReference type="Pfam" id="PF07540">
    <property type="entry name" value="NOC3p"/>
    <property type="match status" value="1"/>
</dbReference>
<dbReference type="GeneID" id="68114054"/>
<dbReference type="VEuPathDB" id="AmoebaDB:NfTy_075610"/>
<evidence type="ECO:0000256" key="4">
    <source>
        <dbReference type="ARBA" id="ARBA00023242"/>
    </source>
</evidence>
<dbReference type="Proteomes" id="UP000444721">
    <property type="component" value="Unassembled WGS sequence"/>
</dbReference>
<evidence type="ECO:0000256" key="2">
    <source>
        <dbReference type="ARBA" id="ARBA00007797"/>
    </source>
</evidence>
<dbReference type="PANTHER" id="PTHR14428">
    <property type="entry name" value="NUCLEOLAR COMPLEX PROTEIN 3"/>
    <property type="match status" value="1"/>
</dbReference>
<dbReference type="RefSeq" id="XP_044558939.1">
    <property type="nucleotide sequence ID" value="XM_044710514.1"/>
</dbReference>
<evidence type="ECO:0000256" key="1">
    <source>
        <dbReference type="ARBA" id="ARBA00004604"/>
    </source>
</evidence>
<gene>
    <name evidence="9" type="ORF">FDP41_006836</name>
</gene>
<evidence type="ECO:0000256" key="5">
    <source>
        <dbReference type="SAM" id="Coils"/>
    </source>
</evidence>
<dbReference type="AlphaFoldDB" id="A0A6A5BHN3"/>
<proteinExistence type="inferred from homology"/>
<feature type="coiled-coil region" evidence="5">
    <location>
        <begin position="476"/>
        <end position="503"/>
    </location>
</feature>
<dbReference type="Gene3D" id="1.25.10.10">
    <property type="entry name" value="Leucine-rich Repeat Variant"/>
    <property type="match status" value="1"/>
</dbReference>
<dbReference type="VEuPathDB" id="AmoebaDB:FDP41_006836"/>
<comment type="subcellular location">
    <subcellularLocation>
        <location evidence="1">Nucleus</location>
        <location evidence="1">Nucleolus</location>
    </subcellularLocation>
</comment>
<dbReference type="InterPro" id="IPR011501">
    <property type="entry name" value="Noc3_N"/>
</dbReference>
<dbReference type="GO" id="GO:0005730">
    <property type="term" value="C:nucleolus"/>
    <property type="evidence" value="ECO:0007669"/>
    <property type="project" value="UniProtKB-SubCell"/>
</dbReference>
<keyword evidence="4" id="KW-0539">Nucleus</keyword>
<keyword evidence="10" id="KW-1185">Reference proteome</keyword>
<feature type="domain" description="CCAAT-binding factor" evidence="7">
    <location>
        <begin position="599"/>
        <end position="749"/>
    </location>
</feature>
<sequence length="861" mass="98768">MRKLSKSSTTSKSKPQQGAKKSQRGGNKAVNMQHKRKVRDVENDDEVHLSDLDEADFEFAERMSSLASMKDSDFDTNKKRKKKPKFGASESEIMSDDDDDGNNNNSKVSEDEDDVKVKQLEENYSKTRLGKIVEKAEKVLEQNEKEESQKKVKMKLPIKGEDGVIQKQVQVLEDEKQQKKGLTKQAKKDKKEQQKKKSENDEQEDEEIEEEDEDEVFDSLHGKIEEKPEETEQQKETKKQEKLRLRQILNDPVLRDKRRQQLSVEIGSIASSILEVPDLNLGKITRIYDLCMDGDVYVKKLAVLSMCALFKDLLPDYKINLEAAGEATRFSKEVKSRRNFEGSILKHYQKYVQFIEKHAKTASSKIQFIAAKCMSELLVHRPYFNFTRDITSIVVPLLDSKNDQVREIVAENISLLFSNDPTKGSTTLDIVEEIATLITKKKYEVSPTMFDVFLSLRLKTALKDKVLPDTIVNRKKNKKNKKRAKDLSENEELQRELKEAQGSTSSEVRKIQTDILRNVIVCYVRVLKQQPESPIVFSALAGLAKFSHLMNVDLLYSLLDYMKALLESAENVNELVQSHLSEDEIKRFKPVELPIRTVLQTLITTARLLSGIGGAIDIDPKEFYTQLYNVIDRVITSKYEETNFRLLVDALVLLLLKPVKIPLVRVAAFIKKMCCYCFTTHIHITVCFLEIIRELFIKYPSAKQMLSGEESGIGSYSFDETVPDSTTPFASPLFELSQLQTHYHPQLQLALDGIRGVLGIMTRYQQTKAKEELKQMTCDDYQQILSDYTPFTGILKPPVQAPPPHPLQEKLERLMEKKSNPDYNKKKKQKIQEKQIYVTPSIVHMRSTFAQECLEKSSKLL</sequence>
<reference evidence="9 10" key="1">
    <citation type="journal article" date="2019" name="Sci. Rep.">
        <title>Nanopore sequencing improves the draft genome of the human pathogenic amoeba Naegleria fowleri.</title>
        <authorList>
            <person name="Liechti N."/>
            <person name="Schurch N."/>
            <person name="Bruggmann R."/>
            <person name="Wittwer M."/>
        </authorList>
    </citation>
    <scope>NUCLEOTIDE SEQUENCE [LARGE SCALE GENOMIC DNA]</scope>
    <source>
        <strain evidence="9 10">ATCC 30894</strain>
    </source>
</reference>
<name>A0A6A5BHN3_NAEFO</name>
<accession>A0A6A5BHN3</accession>
<dbReference type="OrthoDB" id="10263597at2759"/>
<evidence type="ECO:0000313" key="9">
    <source>
        <dbReference type="EMBL" id="KAF0974226.1"/>
    </source>
</evidence>
<feature type="compositionally biased region" description="Basic and acidic residues" evidence="6">
    <location>
        <begin position="115"/>
        <end position="150"/>
    </location>
</feature>
<dbReference type="InterPro" id="IPR011989">
    <property type="entry name" value="ARM-like"/>
</dbReference>
<dbReference type="EMBL" id="VFQX01000053">
    <property type="protein sequence ID" value="KAF0974226.1"/>
    <property type="molecule type" value="Genomic_DNA"/>
</dbReference>
<evidence type="ECO:0000259" key="7">
    <source>
        <dbReference type="Pfam" id="PF03914"/>
    </source>
</evidence>
<feature type="compositionally biased region" description="Acidic residues" evidence="6">
    <location>
        <begin position="201"/>
        <end position="217"/>
    </location>
</feature>
<protein>
    <recommendedName>
        <fullName evidence="11">Nucleolar complex protein 3 homolog</fullName>
    </recommendedName>
</protein>
<evidence type="ECO:0000313" key="10">
    <source>
        <dbReference type="Proteomes" id="UP000444721"/>
    </source>
</evidence>
<feature type="domain" description="Nucleolar complex-associated protein 3 N-terminal" evidence="8">
    <location>
        <begin position="264"/>
        <end position="351"/>
    </location>
</feature>
<feature type="compositionally biased region" description="Low complexity" evidence="6">
    <location>
        <begin position="1"/>
        <end position="14"/>
    </location>
</feature>
<dbReference type="GO" id="GO:0003682">
    <property type="term" value="F:chromatin binding"/>
    <property type="evidence" value="ECO:0007669"/>
    <property type="project" value="TreeGrafter"/>
</dbReference>